<name>A0A401TAX1_CHIPU</name>
<accession>A0A401TAX1</accession>
<comment type="caution">
    <text evidence="1">The sequence shown here is derived from an EMBL/GenBank/DDBJ whole genome shotgun (WGS) entry which is preliminary data.</text>
</comment>
<feature type="non-terminal residue" evidence="1">
    <location>
        <position position="32"/>
    </location>
</feature>
<gene>
    <name evidence="1" type="ORF">chiPu_0023651</name>
</gene>
<evidence type="ECO:0000313" key="2">
    <source>
        <dbReference type="Proteomes" id="UP000287033"/>
    </source>
</evidence>
<protein>
    <submittedName>
        <fullName evidence="1">Uncharacterized protein</fullName>
    </submittedName>
</protein>
<organism evidence="1 2">
    <name type="scientific">Chiloscyllium punctatum</name>
    <name type="common">Brownbanded bambooshark</name>
    <name type="synonym">Hemiscyllium punctatum</name>
    <dbReference type="NCBI Taxonomy" id="137246"/>
    <lineage>
        <taxon>Eukaryota</taxon>
        <taxon>Metazoa</taxon>
        <taxon>Chordata</taxon>
        <taxon>Craniata</taxon>
        <taxon>Vertebrata</taxon>
        <taxon>Chondrichthyes</taxon>
        <taxon>Elasmobranchii</taxon>
        <taxon>Galeomorphii</taxon>
        <taxon>Galeoidea</taxon>
        <taxon>Orectolobiformes</taxon>
        <taxon>Hemiscylliidae</taxon>
        <taxon>Chiloscyllium</taxon>
    </lineage>
</organism>
<keyword evidence="2" id="KW-1185">Reference proteome</keyword>
<dbReference type="Proteomes" id="UP000287033">
    <property type="component" value="Unassembled WGS sequence"/>
</dbReference>
<sequence>MADTGAFVEVIQAVNGYFTRVARKIPNDGKTK</sequence>
<proteinExistence type="predicted"/>
<evidence type="ECO:0000313" key="1">
    <source>
        <dbReference type="EMBL" id="GCC39808.1"/>
    </source>
</evidence>
<reference evidence="1 2" key="1">
    <citation type="journal article" date="2018" name="Nat. Ecol. Evol.">
        <title>Shark genomes provide insights into elasmobranch evolution and the origin of vertebrates.</title>
        <authorList>
            <person name="Hara Y"/>
            <person name="Yamaguchi K"/>
            <person name="Onimaru K"/>
            <person name="Kadota M"/>
            <person name="Koyanagi M"/>
            <person name="Keeley SD"/>
            <person name="Tatsumi K"/>
            <person name="Tanaka K"/>
            <person name="Motone F"/>
            <person name="Kageyama Y"/>
            <person name="Nozu R"/>
            <person name="Adachi N"/>
            <person name="Nishimura O"/>
            <person name="Nakagawa R"/>
            <person name="Tanegashima C"/>
            <person name="Kiyatake I"/>
            <person name="Matsumoto R"/>
            <person name="Murakumo K"/>
            <person name="Nishida K"/>
            <person name="Terakita A"/>
            <person name="Kuratani S"/>
            <person name="Sato K"/>
            <person name="Hyodo S Kuraku.S."/>
        </authorList>
    </citation>
    <scope>NUCLEOTIDE SEQUENCE [LARGE SCALE GENOMIC DNA]</scope>
</reference>
<dbReference type="EMBL" id="BEZZ01024528">
    <property type="protein sequence ID" value="GCC39808.1"/>
    <property type="molecule type" value="Genomic_DNA"/>
</dbReference>
<dbReference type="AlphaFoldDB" id="A0A401TAX1"/>